<evidence type="ECO:0000313" key="1">
    <source>
        <dbReference type="EMBL" id="KAB2655974.1"/>
    </source>
</evidence>
<dbReference type="EMBL" id="WBVY01000004">
    <property type="protein sequence ID" value="KAB2655974.1"/>
    <property type="molecule type" value="Genomic_DNA"/>
</dbReference>
<dbReference type="SUPFAM" id="SSF53098">
    <property type="entry name" value="Ribonuclease H-like"/>
    <property type="match status" value="1"/>
</dbReference>
<dbReference type="GO" id="GO:0003676">
    <property type="term" value="F:nucleic acid binding"/>
    <property type="evidence" value="ECO:0007669"/>
    <property type="project" value="InterPro"/>
</dbReference>
<proteinExistence type="predicted"/>
<dbReference type="InterPro" id="IPR012337">
    <property type="entry name" value="RNaseH-like_sf"/>
</dbReference>
<comment type="caution">
    <text evidence="1">The sequence shown here is derived from an EMBL/GenBank/DDBJ whole genome shotgun (WGS) entry which is preliminary data.</text>
</comment>
<evidence type="ECO:0000313" key="2">
    <source>
        <dbReference type="Proteomes" id="UP000460650"/>
    </source>
</evidence>
<name>A0A7V7VSN8_9HYPH</name>
<protein>
    <submittedName>
        <fullName evidence="1">DNA polymerase III subunit epsilon</fullName>
    </submittedName>
</protein>
<accession>A0A7V7VSN8</accession>
<dbReference type="Proteomes" id="UP000460650">
    <property type="component" value="Unassembled WGS sequence"/>
</dbReference>
<dbReference type="AlphaFoldDB" id="A0A7V7VSN8"/>
<gene>
    <name evidence="1" type="ORF">F9K94_15760</name>
</gene>
<dbReference type="RefSeq" id="WP_061347153.1">
    <property type="nucleotide sequence ID" value="NZ_WBVY01000004.1"/>
</dbReference>
<dbReference type="InterPro" id="IPR036397">
    <property type="entry name" value="RNaseH_sf"/>
</dbReference>
<dbReference type="Gene3D" id="3.30.420.10">
    <property type="entry name" value="Ribonuclease H-like superfamily/Ribonuclease H"/>
    <property type="match status" value="1"/>
</dbReference>
<organism evidence="1 2">
    <name type="scientific">Brucella tritici</name>
    <dbReference type="NCBI Taxonomy" id="94626"/>
    <lineage>
        <taxon>Bacteria</taxon>
        <taxon>Pseudomonadati</taxon>
        <taxon>Pseudomonadota</taxon>
        <taxon>Alphaproteobacteria</taxon>
        <taxon>Hyphomicrobiales</taxon>
        <taxon>Brucellaceae</taxon>
        <taxon>Brucella/Ochrobactrum group</taxon>
        <taxon>Brucella</taxon>
    </lineage>
</organism>
<sequence length="191" mass="21650">MPFIYIVTDCEFDGPVPGRHSMLSFGSVAVADTGEVLGEFEAVLEPLHGAENDAATMDFWRRHPEAWAAATENAQPPEAVILQFVSWIKAFDKEPIFAAHPVSLDGPWFDHYLKTFTGRSLFEGPWITDRLFRYAPLCLMSMVAGKTGRDYWNCDVEHYPSEWLGDIEHTHRAIDDARGYGNLLSFLLRQK</sequence>
<reference evidence="1 2" key="1">
    <citation type="submission" date="2019-09" db="EMBL/GenBank/DDBJ databases">
        <title>Taxonomic organization of the family Brucellaceae based on a phylogenomic approach.</title>
        <authorList>
            <person name="Leclercq S."/>
            <person name="Cloeckaert A."/>
            <person name="Zygmunt M.S."/>
        </authorList>
    </citation>
    <scope>NUCLEOTIDE SEQUENCE [LARGE SCALE GENOMIC DNA]</scope>
    <source>
        <strain evidence="1 2">TA93</strain>
    </source>
</reference>